<dbReference type="CTD" id="3454"/>
<dbReference type="InterPro" id="IPR013783">
    <property type="entry name" value="Ig-like_fold"/>
</dbReference>
<feature type="domain" description="Fibronectin type-III" evidence="4">
    <location>
        <begin position="332"/>
        <end position="429"/>
    </location>
</feature>
<protein>
    <submittedName>
        <fullName evidence="6">Interferon alpha/beta receptor 1</fullName>
    </submittedName>
</protein>
<feature type="region of interest" description="Disordered" evidence="1">
    <location>
        <begin position="514"/>
        <end position="554"/>
    </location>
</feature>
<evidence type="ECO:0000313" key="5">
    <source>
        <dbReference type="Proteomes" id="UP001190640"/>
    </source>
</evidence>
<dbReference type="RefSeq" id="XP_054829583.1">
    <property type="nucleotide sequence ID" value="XM_054973608.1"/>
</dbReference>
<feature type="compositionally biased region" description="Basic and acidic residues" evidence="1">
    <location>
        <begin position="540"/>
        <end position="554"/>
    </location>
</feature>
<feature type="signal peptide" evidence="3">
    <location>
        <begin position="1"/>
        <end position="22"/>
    </location>
</feature>
<dbReference type="PANTHER" id="PTHR20859:SF54">
    <property type="entry name" value="INTERFERON ALPHA_BETA RECEPTOR 1"/>
    <property type="match status" value="1"/>
</dbReference>
<organism evidence="5 6">
    <name type="scientific">Eublepharis macularius</name>
    <name type="common">Leopard gecko</name>
    <name type="synonym">Cyrtodactylus macularius</name>
    <dbReference type="NCBI Taxonomy" id="481883"/>
    <lineage>
        <taxon>Eukaryota</taxon>
        <taxon>Metazoa</taxon>
        <taxon>Chordata</taxon>
        <taxon>Craniata</taxon>
        <taxon>Vertebrata</taxon>
        <taxon>Euteleostomi</taxon>
        <taxon>Lepidosauria</taxon>
        <taxon>Squamata</taxon>
        <taxon>Bifurcata</taxon>
        <taxon>Gekkota</taxon>
        <taxon>Eublepharidae</taxon>
        <taxon>Eublepharinae</taxon>
        <taxon>Eublepharis</taxon>
    </lineage>
</organism>
<dbReference type="Proteomes" id="UP001190640">
    <property type="component" value="Chromosome 3"/>
</dbReference>
<dbReference type="InterPro" id="IPR050650">
    <property type="entry name" value="Type-II_Cytokine-TF_Rcpt"/>
</dbReference>
<dbReference type="GO" id="GO:0004905">
    <property type="term" value="F:type I interferon receptor activity"/>
    <property type="evidence" value="ECO:0007669"/>
    <property type="project" value="TreeGrafter"/>
</dbReference>
<keyword evidence="3" id="KW-0732">Signal</keyword>
<dbReference type="GO" id="GO:0005886">
    <property type="term" value="C:plasma membrane"/>
    <property type="evidence" value="ECO:0007669"/>
    <property type="project" value="TreeGrafter"/>
</dbReference>
<keyword evidence="2" id="KW-1133">Transmembrane helix</keyword>
<sequence>MGVARALLALVATLGTVPFSIGLTCLEPPQNVTVHIVNTNITLKWDWDNPCDLNVTFSAQYYEMLDYETNLENWIMIPECQNVISTECDLSLLKLDYLYYCNVNVRVEADKETSPWASLKFSPYLTAQIGPPGVLLESVDGNVKIKIIPPEAHQSKQMWNLDTFTYKLAIWKNSSKSEKKIRDVFSGQNLPDLQPDTTYCLEVKACLEDHKALWSPVYCMKTPKALDALAPPTNLRVHALNMKCILYWDNSYNGSVSFMVQWLYAFKRLHSRDYSKEWITVPGCENITTTYCDFSSSVSFNGIFYLHVRTMNRHSKSPWSEELHFEPLSENEIGPPSIKVNASEDSLHVLIVPPGESENTSISKHYIFTYHIRYWNNSSYVKDKIEEKSTSFIIPNLTFSTVYCLEVQASSYVKSSKFSNVTCVTTSSGKSYQASLVIFIISIVGGIIGIGVIYAVWYIWKRIQYAFFPSCNLPSFIEKTGGKDLSSSYLISSEESTEKCVLVIENSIPAEINQMNSKEHRQSEQSCRDSGNYSNDDDISGSKESHEIKEEGAL</sequence>
<gene>
    <name evidence="6" type="primary">IFNAR1</name>
</gene>
<keyword evidence="2" id="KW-0472">Membrane</keyword>
<accession>A0AA97J1F5</accession>
<evidence type="ECO:0000256" key="2">
    <source>
        <dbReference type="SAM" id="Phobius"/>
    </source>
</evidence>
<dbReference type="CDD" id="cd00063">
    <property type="entry name" value="FN3"/>
    <property type="match status" value="1"/>
</dbReference>
<evidence type="ECO:0000256" key="1">
    <source>
        <dbReference type="SAM" id="MobiDB-lite"/>
    </source>
</evidence>
<dbReference type="SUPFAM" id="SSF49265">
    <property type="entry name" value="Fibronectin type III"/>
    <property type="match status" value="4"/>
</dbReference>
<keyword evidence="6" id="KW-0675">Receptor</keyword>
<keyword evidence="2" id="KW-0812">Transmembrane</keyword>
<dbReference type="Pfam" id="PF01108">
    <property type="entry name" value="Tissue_fac"/>
    <property type="match status" value="1"/>
</dbReference>
<dbReference type="GeneID" id="129325744"/>
<dbReference type="InterPro" id="IPR036116">
    <property type="entry name" value="FN3_sf"/>
</dbReference>
<dbReference type="PROSITE" id="PS50853">
    <property type="entry name" value="FN3"/>
    <property type="match status" value="2"/>
</dbReference>
<evidence type="ECO:0000313" key="6">
    <source>
        <dbReference type="RefSeq" id="XP_054829583.1"/>
    </source>
</evidence>
<keyword evidence="5" id="KW-1185">Reference proteome</keyword>
<dbReference type="InterPro" id="IPR015373">
    <property type="entry name" value="Interferon/interleukin_rcp_dom"/>
</dbReference>
<reference evidence="6" key="1">
    <citation type="submission" date="2025-08" db="UniProtKB">
        <authorList>
            <consortium name="RefSeq"/>
        </authorList>
    </citation>
    <scope>IDENTIFICATION</scope>
    <source>
        <tissue evidence="6">Blood</tissue>
    </source>
</reference>
<dbReference type="Pfam" id="PF09294">
    <property type="entry name" value="Interfer-bind"/>
    <property type="match status" value="2"/>
</dbReference>
<dbReference type="FunFam" id="2.60.40.10:FF:000842">
    <property type="entry name" value="Interferon receptor 1 isoform 4"/>
    <property type="match status" value="1"/>
</dbReference>
<feature type="chain" id="PRO_5041673715" evidence="3">
    <location>
        <begin position="23"/>
        <end position="554"/>
    </location>
</feature>
<dbReference type="KEGG" id="emc:129325744"/>
<name>A0AA97J1F5_EUBMA</name>
<dbReference type="PANTHER" id="PTHR20859">
    <property type="entry name" value="INTERFERON/INTERLEUKIN RECEPTOR"/>
    <property type="match status" value="1"/>
</dbReference>
<evidence type="ECO:0000259" key="4">
    <source>
        <dbReference type="PROSITE" id="PS50853"/>
    </source>
</evidence>
<dbReference type="AlphaFoldDB" id="A0AA97J1F5"/>
<dbReference type="Gene3D" id="2.60.40.10">
    <property type="entry name" value="Immunoglobulins"/>
    <property type="match status" value="4"/>
</dbReference>
<dbReference type="InterPro" id="IPR003961">
    <property type="entry name" value="FN3_dom"/>
</dbReference>
<proteinExistence type="predicted"/>
<evidence type="ECO:0000256" key="3">
    <source>
        <dbReference type="SAM" id="SignalP"/>
    </source>
</evidence>
<feature type="domain" description="Fibronectin type-III" evidence="4">
    <location>
        <begin position="128"/>
        <end position="225"/>
    </location>
</feature>
<feature type="transmembrane region" description="Helical" evidence="2">
    <location>
        <begin position="436"/>
        <end position="460"/>
    </location>
</feature>
<feature type="compositionally biased region" description="Basic and acidic residues" evidence="1">
    <location>
        <begin position="517"/>
        <end position="527"/>
    </location>
</feature>